<dbReference type="InParanoid" id="L9L0A2"/>
<name>L9L0A2_TUPCH</name>
<keyword evidence="2" id="KW-1185">Reference proteome</keyword>
<evidence type="ECO:0000313" key="2">
    <source>
        <dbReference type="Proteomes" id="UP000011518"/>
    </source>
</evidence>
<evidence type="ECO:0000313" key="1">
    <source>
        <dbReference type="EMBL" id="ELW68383.1"/>
    </source>
</evidence>
<gene>
    <name evidence="1" type="ORF">TREES_T100008922</name>
</gene>
<dbReference type="EMBL" id="KB320573">
    <property type="protein sequence ID" value="ELW68383.1"/>
    <property type="molecule type" value="Genomic_DNA"/>
</dbReference>
<reference evidence="2" key="2">
    <citation type="journal article" date="2013" name="Nat. Commun.">
        <title>Genome of the Chinese tree shrew.</title>
        <authorList>
            <person name="Fan Y."/>
            <person name="Huang Z.Y."/>
            <person name="Cao C.C."/>
            <person name="Chen C.S."/>
            <person name="Chen Y.X."/>
            <person name="Fan D.D."/>
            <person name="He J."/>
            <person name="Hou H.L."/>
            <person name="Hu L."/>
            <person name="Hu X.T."/>
            <person name="Jiang X.T."/>
            <person name="Lai R."/>
            <person name="Lang Y.S."/>
            <person name="Liang B."/>
            <person name="Liao S.G."/>
            <person name="Mu D."/>
            <person name="Ma Y.Y."/>
            <person name="Niu Y.Y."/>
            <person name="Sun X.Q."/>
            <person name="Xia J.Q."/>
            <person name="Xiao J."/>
            <person name="Xiong Z.Q."/>
            <person name="Xu L."/>
            <person name="Yang L."/>
            <person name="Zhang Y."/>
            <person name="Zhao W."/>
            <person name="Zhao X.D."/>
            <person name="Zheng Y.T."/>
            <person name="Zhou J.M."/>
            <person name="Zhu Y.B."/>
            <person name="Zhang G.J."/>
            <person name="Wang J."/>
            <person name="Yao Y.G."/>
        </authorList>
    </citation>
    <scope>NUCLEOTIDE SEQUENCE [LARGE SCALE GENOMIC DNA]</scope>
</reference>
<dbReference type="Proteomes" id="UP000011518">
    <property type="component" value="Unassembled WGS sequence"/>
</dbReference>
<protein>
    <submittedName>
        <fullName evidence="1">Uncharacterized protein</fullName>
    </submittedName>
</protein>
<accession>L9L0A2</accession>
<proteinExistence type="predicted"/>
<dbReference type="AlphaFoldDB" id="L9L0A2"/>
<reference evidence="2" key="1">
    <citation type="submission" date="2012-07" db="EMBL/GenBank/DDBJ databases">
        <title>Genome of the Chinese tree shrew, a rising model animal genetically related to primates.</title>
        <authorList>
            <person name="Zhang G."/>
            <person name="Fan Y."/>
            <person name="Yao Y."/>
            <person name="Huang Z."/>
        </authorList>
    </citation>
    <scope>NUCLEOTIDE SEQUENCE [LARGE SCALE GENOMIC DNA]</scope>
</reference>
<sequence>MARSRQLCVCSIALVHSTPESAVSTQGSHDSALCSRKATASKMLLGRWAVVGTQKKSSELDIRQEFHVFILRMPPPNNNTLCFLYEDTSSGRQLSDVDSCIPSAVPNSRI</sequence>
<organism evidence="1 2">
    <name type="scientific">Tupaia chinensis</name>
    <name type="common">Chinese tree shrew</name>
    <name type="synonym">Tupaia belangeri chinensis</name>
    <dbReference type="NCBI Taxonomy" id="246437"/>
    <lineage>
        <taxon>Eukaryota</taxon>
        <taxon>Metazoa</taxon>
        <taxon>Chordata</taxon>
        <taxon>Craniata</taxon>
        <taxon>Vertebrata</taxon>
        <taxon>Euteleostomi</taxon>
        <taxon>Mammalia</taxon>
        <taxon>Eutheria</taxon>
        <taxon>Euarchontoglires</taxon>
        <taxon>Scandentia</taxon>
        <taxon>Tupaiidae</taxon>
        <taxon>Tupaia</taxon>
    </lineage>
</organism>